<dbReference type="Pfam" id="PF01451">
    <property type="entry name" value="LMWPc"/>
    <property type="match status" value="1"/>
</dbReference>
<reference evidence="4 5" key="1">
    <citation type="submission" date="2019-08" db="EMBL/GenBank/DDBJ databases">
        <title>In-depth cultivation of the pig gut microbiome towards novel bacterial diversity and tailored functional studies.</title>
        <authorList>
            <person name="Wylensek D."/>
            <person name="Hitch T.C.A."/>
            <person name="Clavel T."/>
        </authorList>
    </citation>
    <scope>NUCLEOTIDE SEQUENCE [LARGE SCALE GENOMIC DNA]</scope>
    <source>
        <strain evidence="4 5">Oil+RF-744-WCA-WT-11</strain>
    </source>
</reference>
<gene>
    <name evidence="4" type="ORF">FYJ35_02725</name>
</gene>
<evidence type="ECO:0000256" key="2">
    <source>
        <dbReference type="ARBA" id="ARBA00051722"/>
    </source>
</evidence>
<dbReference type="PANTHER" id="PTHR11717">
    <property type="entry name" value="LOW MOLECULAR WEIGHT PROTEIN TYROSINE PHOSPHATASE"/>
    <property type="match status" value="1"/>
</dbReference>
<dbReference type="RefSeq" id="WP_328597027.1">
    <property type="nucleotide sequence ID" value="NZ_VULZ01000002.1"/>
</dbReference>
<dbReference type="SUPFAM" id="SSF52788">
    <property type="entry name" value="Phosphotyrosine protein phosphatases I"/>
    <property type="match status" value="1"/>
</dbReference>
<comment type="caution">
    <text evidence="4">The sequence shown here is derived from an EMBL/GenBank/DDBJ whole genome shotgun (WGS) entry which is preliminary data.</text>
</comment>
<dbReference type="EMBL" id="VULZ01000002">
    <property type="protein sequence ID" value="MSS13965.1"/>
    <property type="molecule type" value="Genomic_DNA"/>
</dbReference>
<feature type="domain" description="Phosphotyrosine protein phosphatase I" evidence="3">
    <location>
        <begin position="2"/>
        <end position="148"/>
    </location>
</feature>
<dbReference type="Gene3D" id="3.40.50.2300">
    <property type="match status" value="1"/>
</dbReference>
<dbReference type="SMART" id="SM00226">
    <property type="entry name" value="LMWPc"/>
    <property type="match status" value="1"/>
</dbReference>
<sequence length="162" mass="18754">MIRRLFVCHGNICRSVGVQYILQDLVNRNKLAKDFLIDSAATSTEEIGNPIYPPMKAALERAHIPIGAHRARQLRKEDYSLYDLFIGMDEENEYYMRQILGEDPDSKIHYLMEYTDSPEEIIEDPWYTRKFDHCTDQLKRGCQGLLAHLVIQISNSKSGPVH</sequence>
<dbReference type="AlphaFoldDB" id="A0A6L5X2W1"/>
<evidence type="ECO:0000313" key="5">
    <source>
        <dbReference type="Proteomes" id="UP000481852"/>
    </source>
</evidence>
<dbReference type="GO" id="GO:0004725">
    <property type="term" value="F:protein tyrosine phosphatase activity"/>
    <property type="evidence" value="ECO:0007669"/>
    <property type="project" value="UniProtKB-EC"/>
</dbReference>
<dbReference type="InterPro" id="IPR036196">
    <property type="entry name" value="Ptyr_pPase_sf"/>
</dbReference>
<protein>
    <recommendedName>
        <fullName evidence="1">protein-tyrosine-phosphatase</fullName>
        <ecNumber evidence="1">3.1.3.48</ecNumber>
    </recommendedName>
</protein>
<dbReference type="PANTHER" id="PTHR11717:SF7">
    <property type="entry name" value="LOW MOLECULAR WEIGHT PHOSPHOTYROSINE PROTEIN PHOSPHATASE"/>
    <property type="match status" value="1"/>
</dbReference>
<evidence type="ECO:0000256" key="1">
    <source>
        <dbReference type="ARBA" id="ARBA00013064"/>
    </source>
</evidence>
<comment type="catalytic activity">
    <reaction evidence="2">
        <text>O-phospho-L-tyrosyl-[protein] + H2O = L-tyrosyl-[protein] + phosphate</text>
        <dbReference type="Rhea" id="RHEA:10684"/>
        <dbReference type="Rhea" id="RHEA-COMP:10136"/>
        <dbReference type="Rhea" id="RHEA-COMP:20101"/>
        <dbReference type="ChEBI" id="CHEBI:15377"/>
        <dbReference type="ChEBI" id="CHEBI:43474"/>
        <dbReference type="ChEBI" id="CHEBI:46858"/>
        <dbReference type="ChEBI" id="CHEBI:61978"/>
        <dbReference type="EC" id="3.1.3.48"/>
    </reaction>
</comment>
<evidence type="ECO:0000313" key="4">
    <source>
        <dbReference type="EMBL" id="MSS13965.1"/>
    </source>
</evidence>
<dbReference type="InterPro" id="IPR050438">
    <property type="entry name" value="LMW_PTPase"/>
</dbReference>
<dbReference type="CDD" id="cd16343">
    <property type="entry name" value="LMWPTP"/>
    <property type="match status" value="1"/>
</dbReference>
<dbReference type="EC" id="3.1.3.48" evidence="1"/>
<name>A0A6L5X2W1_9FIRM</name>
<dbReference type="InterPro" id="IPR023485">
    <property type="entry name" value="Ptyr_pPase"/>
</dbReference>
<proteinExistence type="predicted"/>
<dbReference type="Proteomes" id="UP000481852">
    <property type="component" value="Unassembled WGS sequence"/>
</dbReference>
<keyword evidence="5" id="KW-1185">Reference proteome</keyword>
<organism evidence="4 5">
    <name type="scientific">Porcincola intestinalis</name>
    <dbReference type="NCBI Taxonomy" id="2606632"/>
    <lineage>
        <taxon>Bacteria</taxon>
        <taxon>Bacillati</taxon>
        <taxon>Bacillota</taxon>
        <taxon>Clostridia</taxon>
        <taxon>Lachnospirales</taxon>
        <taxon>Lachnospiraceae</taxon>
        <taxon>Porcincola</taxon>
    </lineage>
</organism>
<accession>A0A6L5X2W1</accession>
<evidence type="ECO:0000259" key="3">
    <source>
        <dbReference type="SMART" id="SM00226"/>
    </source>
</evidence>